<accession>A0AA41KBB2</accession>
<keyword evidence="1" id="KW-1133">Transmembrane helix</keyword>
<keyword evidence="1" id="KW-0812">Transmembrane</keyword>
<keyword evidence="1" id="KW-0472">Membrane</keyword>
<evidence type="ECO:0000259" key="2">
    <source>
        <dbReference type="Pfam" id="PF23995"/>
    </source>
</evidence>
<proteinExistence type="predicted"/>
<dbReference type="AlphaFoldDB" id="A0AA41KBB2"/>
<keyword evidence="4" id="KW-1185">Reference proteome</keyword>
<feature type="domain" description="DUF7313" evidence="2">
    <location>
        <begin position="4"/>
        <end position="153"/>
    </location>
</feature>
<dbReference type="RefSeq" id="WP_162411861.1">
    <property type="nucleotide sequence ID" value="NZ_JAHQXE010000001.1"/>
</dbReference>
<organism evidence="3 4">
    <name type="scientific">Haloarcula salina</name>
    <dbReference type="NCBI Taxonomy" id="1429914"/>
    <lineage>
        <taxon>Archaea</taxon>
        <taxon>Methanobacteriati</taxon>
        <taxon>Methanobacteriota</taxon>
        <taxon>Stenosarchaea group</taxon>
        <taxon>Halobacteria</taxon>
        <taxon>Halobacteriales</taxon>
        <taxon>Haloarculaceae</taxon>
        <taxon>Haloarcula</taxon>
    </lineage>
</organism>
<dbReference type="Proteomes" id="UP001166304">
    <property type="component" value="Unassembled WGS sequence"/>
</dbReference>
<dbReference type="Pfam" id="PF23995">
    <property type="entry name" value="DUF7313"/>
    <property type="match status" value="1"/>
</dbReference>
<feature type="transmembrane region" description="Helical" evidence="1">
    <location>
        <begin position="25"/>
        <end position="43"/>
    </location>
</feature>
<reference evidence="3" key="1">
    <citation type="submission" date="2021-06" db="EMBL/GenBank/DDBJ databases">
        <title>New haloarchaea isolates fom saline soil.</title>
        <authorList>
            <person name="Duran-Viseras A."/>
            <person name="Sanchez-Porro C.S."/>
            <person name="Ventosa A."/>
        </authorList>
    </citation>
    <scope>NUCLEOTIDE SEQUENCE</scope>
    <source>
        <strain evidence="3">JCM 18369</strain>
    </source>
</reference>
<sequence>MQPSVTLFGPLDTILGSTAPGGTYLIEYVILVLVVANFVTRALAHRRHTRQYDDGGAEAVSRYPLHTASNVALVLLSFYYTTLHQHGGMVLSVLVLGAVVTDFFEFESRKVEARRDIPLERPKGAIVAALVVFMYAGYQSLFWVIKGPWSAIV</sequence>
<dbReference type="InterPro" id="IPR055737">
    <property type="entry name" value="DUF7313"/>
</dbReference>
<evidence type="ECO:0000256" key="1">
    <source>
        <dbReference type="SAM" id="Phobius"/>
    </source>
</evidence>
<evidence type="ECO:0000313" key="4">
    <source>
        <dbReference type="Proteomes" id="UP001166304"/>
    </source>
</evidence>
<evidence type="ECO:0000313" key="3">
    <source>
        <dbReference type="EMBL" id="MBV0900865.1"/>
    </source>
</evidence>
<comment type="caution">
    <text evidence="3">The sequence shown here is derived from an EMBL/GenBank/DDBJ whole genome shotgun (WGS) entry which is preliminary data.</text>
</comment>
<feature type="transmembrane region" description="Helical" evidence="1">
    <location>
        <begin position="86"/>
        <end position="104"/>
    </location>
</feature>
<dbReference type="EMBL" id="JAHQXE010000001">
    <property type="protein sequence ID" value="MBV0900865.1"/>
    <property type="molecule type" value="Genomic_DNA"/>
</dbReference>
<gene>
    <name evidence="3" type="ORF">KTS37_03600</name>
</gene>
<protein>
    <recommendedName>
        <fullName evidence="2">DUF7313 domain-containing protein</fullName>
    </recommendedName>
</protein>
<name>A0AA41KBB2_9EURY</name>
<feature type="transmembrane region" description="Helical" evidence="1">
    <location>
        <begin position="63"/>
        <end position="80"/>
    </location>
</feature>
<feature type="transmembrane region" description="Helical" evidence="1">
    <location>
        <begin position="125"/>
        <end position="145"/>
    </location>
</feature>